<reference evidence="1 2" key="1">
    <citation type="submission" date="2016-07" db="EMBL/GenBank/DDBJ databases">
        <title>Pervasive Adenine N6-methylation of Active Genes in Fungi.</title>
        <authorList>
            <consortium name="DOE Joint Genome Institute"/>
            <person name="Mondo S.J."/>
            <person name="Dannebaum R.O."/>
            <person name="Kuo R.C."/>
            <person name="Labutti K."/>
            <person name="Haridas S."/>
            <person name="Kuo A."/>
            <person name="Salamov A."/>
            <person name="Ahrendt S.R."/>
            <person name="Lipzen A."/>
            <person name="Sullivan W."/>
            <person name="Andreopoulos W.B."/>
            <person name="Clum A."/>
            <person name="Lindquist E."/>
            <person name="Daum C."/>
            <person name="Ramamoorthy G.K."/>
            <person name="Gryganskyi A."/>
            <person name="Culley D."/>
            <person name="Magnuson J.K."/>
            <person name="James T.Y."/>
            <person name="O'Malley M.A."/>
            <person name="Stajich J.E."/>
            <person name="Spatafora J.W."/>
            <person name="Visel A."/>
            <person name="Grigoriev I.V."/>
        </authorList>
    </citation>
    <scope>NUCLEOTIDE SEQUENCE [LARGE SCALE GENOMIC DNA]</scope>
    <source>
        <strain evidence="1 2">CBS 129021</strain>
    </source>
</reference>
<dbReference type="SUPFAM" id="SSF63829">
    <property type="entry name" value="Calcium-dependent phosphotriesterase"/>
    <property type="match status" value="1"/>
</dbReference>
<dbReference type="InParanoid" id="A0A1Y2DT01"/>
<dbReference type="AlphaFoldDB" id="A0A1Y2DT01"/>
<gene>
    <name evidence="1" type="ORF">BCR38DRAFT_348056</name>
</gene>
<dbReference type="PANTHER" id="PTHR42060:SF1">
    <property type="entry name" value="NHL REPEAT-CONTAINING PROTEIN"/>
    <property type="match status" value="1"/>
</dbReference>
<sequence>MTLAYLATMATSSVLAASTEQLFTFSTSVNIENSIFRPNGHLLLTTFDNGRLYTLDPSLAYPEAELIAALPGATAITGIASIGTDKYAVAGGIRGSYHYDNETIYTVDFAGNANATIAIVATVPDASLLNGMASLPANPHIVLVGDAVEGCIFRVDTTAGTSEVAFSDELLTVPANATLPLGVNGLKVNGSYAYFTNTARNIFARVPISDMGDKIGDIEVIAEVNADAISAGYDWDDFVLDAASGNAYVAQSSSELVKVALLDGEQTIVAGGANSSALVGPTSVTLTEDGKTAYVTTRGGTVNWVVYYGQVVEVQL</sequence>
<evidence type="ECO:0008006" key="3">
    <source>
        <dbReference type="Google" id="ProtNLM"/>
    </source>
</evidence>
<dbReference type="Proteomes" id="UP000193689">
    <property type="component" value="Unassembled WGS sequence"/>
</dbReference>
<dbReference type="InterPro" id="IPR052998">
    <property type="entry name" value="Hetero-Diels-Alderase-like"/>
</dbReference>
<organism evidence="1 2">
    <name type="scientific">Pseudomassariella vexata</name>
    <dbReference type="NCBI Taxonomy" id="1141098"/>
    <lineage>
        <taxon>Eukaryota</taxon>
        <taxon>Fungi</taxon>
        <taxon>Dikarya</taxon>
        <taxon>Ascomycota</taxon>
        <taxon>Pezizomycotina</taxon>
        <taxon>Sordariomycetes</taxon>
        <taxon>Xylariomycetidae</taxon>
        <taxon>Amphisphaeriales</taxon>
        <taxon>Pseudomassariaceae</taxon>
        <taxon>Pseudomassariella</taxon>
    </lineage>
</organism>
<proteinExistence type="predicted"/>
<dbReference type="RefSeq" id="XP_040713862.1">
    <property type="nucleotide sequence ID" value="XM_040856397.1"/>
</dbReference>
<dbReference type="EMBL" id="MCFJ01000010">
    <property type="protein sequence ID" value="ORY61785.1"/>
    <property type="molecule type" value="Genomic_DNA"/>
</dbReference>
<evidence type="ECO:0000313" key="2">
    <source>
        <dbReference type="Proteomes" id="UP000193689"/>
    </source>
</evidence>
<accession>A0A1Y2DT01</accession>
<dbReference type="OrthoDB" id="9977941at2759"/>
<dbReference type="PANTHER" id="PTHR42060">
    <property type="entry name" value="NHL REPEAT-CONTAINING PROTEIN-RELATED"/>
    <property type="match status" value="1"/>
</dbReference>
<dbReference type="GeneID" id="63772609"/>
<dbReference type="STRING" id="1141098.A0A1Y2DT01"/>
<protein>
    <recommendedName>
        <fullName evidence="3">Six-bladed beta-propeller-like protein</fullName>
    </recommendedName>
</protein>
<keyword evidence="2" id="KW-1185">Reference proteome</keyword>
<name>A0A1Y2DT01_9PEZI</name>
<comment type="caution">
    <text evidence="1">The sequence shown here is derived from an EMBL/GenBank/DDBJ whole genome shotgun (WGS) entry which is preliminary data.</text>
</comment>
<evidence type="ECO:0000313" key="1">
    <source>
        <dbReference type="EMBL" id="ORY61785.1"/>
    </source>
</evidence>
<dbReference type="InterPro" id="IPR011042">
    <property type="entry name" value="6-blade_b-propeller_TolB-like"/>
</dbReference>
<dbReference type="Gene3D" id="2.120.10.30">
    <property type="entry name" value="TolB, C-terminal domain"/>
    <property type="match status" value="1"/>
</dbReference>